<accession>A0A426XLG3</accession>
<proteinExistence type="predicted"/>
<feature type="compositionally biased region" description="Basic and acidic residues" evidence="1">
    <location>
        <begin position="54"/>
        <end position="66"/>
    </location>
</feature>
<feature type="region of interest" description="Disordered" evidence="1">
    <location>
        <begin position="50"/>
        <end position="74"/>
    </location>
</feature>
<sequence>MPSPHTAVAAHSPYVSVIFRETTKRGLSRSPLPSPKRPLYRIAILETAQGQADRALRRGPPREDQSTQKVLTPTDVRELAHSDENRSSRHLSSTPKSSVTFLVLEGGLMSQERPTSNPNAERPDGSIHVFPSTLQPVGQAPHTPTEEASTMLPIPNHYWRLFNDLRLTLPDPGLSPITPGLGPPIVTTETFLGLTQQV</sequence>
<name>A0A426XLG3_ENSVE</name>
<reference evidence="2 3" key="1">
    <citation type="journal article" date="2014" name="Agronomy (Basel)">
        <title>A Draft Genome Sequence for Ensete ventricosum, the Drought-Tolerant Tree Against Hunger.</title>
        <authorList>
            <person name="Harrison J."/>
            <person name="Moore K.A."/>
            <person name="Paszkiewicz K."/>
            <person name="Jones T."/>
            <person name="Grant M."/>
            <person name="Ambacheew D."/>
            <person name="Muzemil S."/>
            <person name="Studholme D.J."/>
        </authorList>
    </citation>
    <scope>NUCLEOTIDE SEQUENCE [LARGE SCALE GENOMIC DNA]</scope>
</reference>
<dbReference type="Proteomes" id="UP000287651">
    <property type="component" value="Unassembled WGS sequence"/>
</dbReference>
<evidence type="ECO:0000313" key="2">
    <source>
        <dbReference type="EMBL" id="RRT40314.1"/>
    </source>
</evidence>
<dbReference type="EMBL" id="AMZH03019469">
    <property type="protein sequence ID" value="RRT40314.1"/>
    <property type="molecule type" value="Genomic_DNA"/>
</dbReference>
<evidence type="ECO:0000256" key="1">
    <source>
        <dbReference type="SAM" id="MobiDB-lite"/>
    </source>
</evidence>
<gene>
    <name evidence="2" type="ORF">B296_00041595</name>
</gene>
<dbReference type="AlphaFoldDB" id="A0A426XLG3"/>
<evidence type="ECO:0000313" key="3">
    <source>
        <dbReference type="Proteomes" id="UP000287651"/>
    </source>
</evidence>
<organism evidence="2 3">
    <name type="scientific">Ensete ventricosum</name>
    <name type="common">Abyssinian banana</name>
    <name type="synonym">Musa ensete</name>
    <dbReference type="NCBI Taxonomy" id="4639"/>
    <lineage>
        <taxon>Eukaryota</taxon>
        <taxon>Viridiplantae</taxon>
        <taxon>Streptophyta</taxon>
        <taxon>Embryophyta</taxon>
        <taxon>Tracheophyta</taxon>
        <taxon>Spermatophyta</taxon>
        <taxon>Magnoliopsida</taxon>
        <taxon>Liliopsida</taxon>
        <taxon>Zingiberales</taxon>
        <taxon>Musaceae</taxon>
        <taxon>Ensete</taxon>
    </lineage>
</organism>
<comment type="caution">
    <text evidence="2">The sequence shown here is derived from an EMBL/GenBank/DDBJ whole genome shotgun (WGS) entry which is preliminary data.</text>
</comment>
<protein>
    <submittedName>
        <fullName evidence="2">Uncharacterized protein</fullName>
    </submittedName>
</protein>